<dbReference type="RefSeq" id="WP_166988804.1">
    <property type="nucleotide sequence ID" value="NZ_CP061169.1"/>
</dbReference>
<name>A0ABX6YKY7_9MICO</name>
<reference evidence="1 2" key="1">
    <citation type="submission" date="2020-12" db="EMBL/GenBank/DDBJ databases">
        <title>Microbacterium sp. HY060.</title>
        <authorList>
            <person name="Zhou J."/>
        </authorList>
    </citation>
    <scope>NUCLEOTIDE SEQUENCE [LARGE SCALE GENOMIC DNA]</scope>
    <source>
        <strain evidence="1 2">HY60</strain>
    </source>
</reference>
<accession>A0ABX6YKY7</accession>
<dbReference type="Proteomes" id="UP000662814">
    <property type="component" value="Chromosome"/>
</dbReference>
<sequence>MSLMPHVFDVVSYHDGNWWTFEIPGLTSTASEGRRIVAMGQARKSSEVAREAKGVAALWLDLPDADDVDVNVEFRQNSQIA</sequence>
<dbReference type="EMBL" id="CP061169">
    <property type="protein sequence ID" value="QPZ39423.1"/>
    <property type="molecule type" value="Genomic_DNA"/>
</dbReference>
<protein>
    <submittedName>
        <fullName evidence="1">Uncharacterized protein</fullName>
    </submittedName>
</protein>
<proteinExistence type="predicted"/>
<organism evidence="1 2">
    <name type="scientific">Paramicrobacterium chengjingii</name>
    <dbReference type="NCBI Taxonomy" id="2769067"/>
    <lineage>
        <taxon>Bacteria</taxon>
        <taxon>Bacillati</taxon>
        <taxon>Actinomycetota</taxon>
        <taxon>Actinomycetes</taxon>
        <taxon>Micrococcales</taxon>
        <taxon>Microbacteriaceae</taxon>
        <taxon>Paramicrobacterium</taxon>
    </lineage>
</organism>
<evidence type="ECO:0000313" key="1">
    <source>
        <dbReference type="EMBL" id="QPZ39423.1"/>
    </source>
</evidence>
<evidence type="ECO:0000313" key="2">
    <source>
        <dbReference type="Proteomes" id="UP000662814"/>
    </source>
</evidence>
<keyword evidence="2" id="KW-1185">Reference proteome</keyword>
<gene>
    <name evidence="1" type="ORF">HCR76_05010</name>
</gene>